<dbReference type="SUPFAM" id="SSF56399">
    <property type="entry name" value="ADP-ribosylation"/>
    <property type="match status" value="1"/>
</dbReference>
<dbReference type="Gene3D" id="3.90.176.10">
    <property type="entry name" value="Toxin ADP-ribosyltransferase, Chain A, domain 1"/>
    <property type="match status" value="1"/>
</dbReference>
<feature type="repeat" description="TPR" evidence="8">
    <location>
        <begin position="783"/>
        <end position="816"/>
    </location>
</feature>
<evidence type="ECO:0000313" key="11">
    <source>
        <dbReference type="EMBL" id="CAF3584007.1"/>
    </source>
</evidence>
<evidence type="ECO:0000256" key="3">
    <source>
        <dbReference type="ARBA" id="ARBA00022679"/>
    </source>
</evidence>
<reference evidence="10" key="1">
    <citation type="submission" date="2021-02" db="EMBL/GenBank/DDBJ databases">
        <authorList>
            <person name="Nowell W R."/>
        </authorList>
    </citation>
    <scope>NUCLEOTIDE SEQUENCE</scope>
</reference>
<name>A0A8S2CY33_9BILA</name>
<evidence type="ECO:0000256" key="6">
    <source>
        <dbReference type="ARBA" id="ARBA00022803"/>
    </source>
</evidence>
<dbReference type="SMART" id="SM00028">
    <property type="entry name" value="TPR"/>
    <property type="match status" value="7"/>
</dbReference>
<accession>A0A8S2CY33</accession>
<dbReference type="SUPFAM" id="SSF48452">
    <property type="entry name" value="TPR-like"/>
    <property type="match status" value="2"/>
</dbReference>
<dbReference type="InterPro" id="IPR019734">
    <property type="entry name" value="TPR_rpt"/>
</dbReference>
<dbReference type="Proteomes" id="UP000677228">
    <property type="component" value="Unassembled WGS sequence"/>
</dbReference>
<evidence type="ECO:0000256" key="4">
    <source>
        <dbReference type="ARBA" id="ARBA00022695"/>
    </source>
</evidence>
<evidence type="ECO:0000256" key="7">
    <source>
        <dbReference type="ARBA" id="ARBA00047597"/>
    </source>
</evidence>
<keyword evidence="2 9" id="KW-0328">Glycosyltransferase</keyword>
<dbReference type="GO" id="GO:0106274">
    <property type="term" value="F:NAD+-protein-arginine ADP-ribosyltransferase activity"/>
    <property type="evidence" value="ECO:0007669"/>
    <property type="project" value="UniProtKB-EC"/>
</dbReference>
<evidence type="ECO:0000313" key="12">
    <source>
        <dbReference type="Proteomes" id="UP000677228"/>
    </source>
</evidence>
<feature type="repeat" description="TPR" evidence="8">
    <location>
        <begin position="485"/>
        <end position="518"/>
    </location>
</feature>
<dbReference type="GO" id="GO:0016779">
    <property type="term" value="F:nucleotidyltransferase activity"/>
    <property type="evidence" value="ECO:0007669"/>
    <property type="project" value="UniProtKB-KW"/>
</dbReference>
<comment type="caution">
    <text evidence="10">The sequence shown here is derived from an EMBL/GenBank/DDBJ whole genome shotgun (WGS) entry which is preliminary data.</text>
</comment>
<dbReference type="PROSITE" id="PS51996">
    <property type="entry name" value="TR_MART"/>
    <property type="match status" value="1"/>
</dbReference>
<keyword evidence="6 8" id="KW-0802">TPR repeat</keyword>
<comment type="catalytic activity">
    <reaction evidence="7 9">
        <text>L-arginyl-[protein] + NAD(+) = N(omega)-(ADP-D-ribosyl)-L-arginyl-[protein] + nicotinamide + H(+)</text>
        <dbReference type="Rhea" id="RHEA:19149"/>
        <dbReference type="Rhea" id="RHEA-COMP:10532"/>
        <dbReference type="Rhea" id="RHEA-COMP:15087"/>
        <dbReference type="ChEBI" id="CHEBI:15378"/>
        <dbReference type="ChEBI" id="CHEBI:17154"/>
        <dbReference type="ChEBI" id="CHEBI:29965"/>
        <dbReference type="ChEBI" id="CHEBI:57540"/>
        <dbReference type="ChEBI" id="CHEBI:142554"/>
        <dbReference type="EC" id="2.4.2.31"/>
    </reaction>
</comment>
<dbReference type="Proteomes" id="UP000682733">
    <property type="component" value="Unassembled WGS sequence"/>
</dbReference>
<feature type="repeat" description="TPR" evidence="8">
    <location>
        <begin position="527"/>
        <end position="560"/>
    </location>
</feature>
<dbReference type="PANTHER" id="PTHR45641:SF1">
    <property type="entry name" value="AAA+ ATPASE DOMAIN-CONTAINING PROTEIN"/>
    <property type="match status" value="1"/>
</dbReference>
<feature type="repeat" description="TPR" evidence="8">
    <location>
        <begin position="611"/>
        <end position="644"/>
    </location>
</feature>
<keyword evidence="4" id="KW-0548">Nucleotidyltransferase</keyword>
<comment type="similarity">
    <text evidence="1 9">Belongs to the Arg-specific ADP-ribosyltransferase family.</text>
</comment>
<keyword evidence="5" id="KW-0677">Repeat</keyword>
<dbReference type="Pfam" id="PF01129">
    <property type="entry name" value="ART"/>
    <property type="match status" value="1"/>
</dbReference>
<keyword evidence="3 9" id="KW-0808">Transferase</keyword>
<evidence type="ECO:0000256" key="8">
    <source>
        <dbReference type="PROSITE-ProRule" id="PRU00339"/>
    </source>
</evidence>
<proteinExistence type="inferred from homology"/>
<dbReference type="InterPro" id="IPR011990">
    <property type="entry name" value="TPR-like_helical_dom_sf"/>
</dbReference>
<dbReference type="EMBL" id="CAJOBA010001234">
    <property type="protein sequence ID" value="CAF3584007.1"/>
    <property type="molecule type" value="Genomic_DNA"/>
</dbReference>
<organism evidence="10 12">
    <name type="scientific">Didymodactylos carnosus</name>
    <dbReference type="NCBI Taxonomy" id="1234261"/>
    <lineage>
        <taxon>Eukaryota</taxon>
        <taxon>Metazoa</taxon>
        <taxon>Spiralia</taxon>
        <taxon>Gnathifera</taxon>
        <taxon>Rotifera</taxon>
        <taxon>Eurotatoria</taxon>
        <taxon>Bdelloidea</taxon>
        <taxon>Philodinida</taxon>
        <taxon>Philodinidae</taxon>
        <taxon>Didymodactylos</taxon>
    </lineage>
</organism>
<feature type="repeat" description="TPR" evidence="8">
    <location>
        <begin position="569"/>
        <end position="602"/>
    </location>
</feature>
<keyword evidence="9" id="KW-0521">NADP</keyword>
<dbReference type="Pfam" id="PF13424">
    <property type="entry name" value="TPR_12"/>
    <property type="match status" value="3"/>
</dbReference>
<gene>
    <name evidence="10" type="ORF">OVA965_LOCUS4629</name>
    <name evidence="11" type="ORF">TMI583_LOCUS4627</name>
</gene>
<evidence type="ECO:0000256" key="9">
    <source>
        <dbReference type="RuleBase" id="RU361228"/>
    </source>
</evidence>
<evidence type="ECO:0000256" key="2">
    <source>
        <dbReference type="ARBA" id="ARBA00022676"/>
    </source>
</evidence>
<evidence type="ECO:0000256" key="5">
    <source>
        <dbReference type="ARBA" id="ARBA00022737"/>
    </source>
</evidence>
<dbReference type="PANTHER" id="PTHR45641">
    <property type="entry name" value="TETRATRICOPEPTIDE REPEAT PROTEIN (AFU_ORTHOLOGUE AFUA_6G03870)"/>
    <property type="match status" value="1"/>
</dbReference>
<dbReference type="EC" id="2.4.2.31" evidence="9"/>
<protein>
    <recommendedName>
        <fullName evidence="9">NAD(P)(+)--arginine ADP-ribosyltransferase</fullName>
        <ecNumber evidence="9">2.4.2.31</ecNumber>
    </recommendedName>
    <alternativeName>
        <fullName evidence="9">Mono(ADP-ribosyl)transferase</fullName>
    </alternativeName>
</protein>
<evidence type="ECO:0000313" key="10">
    <source>
        <dbReference type="EMBL" id="CAF0800688.1"/>
    </source>
</evidence>
<dbReference type="AlphaFoldDB" id="A0A8S2CY33"/>
<sequence length="846" mass="98914">MEDDSNLEDFTLVWLDIDCQNKLTKTRLRTIINFLKTFDNPMECLDYISSAHNEKIFFIVSGTLGETFLPLVHGMSQIVSIYLFCTDQRRHEQWSKSYSKIHGIFTNREDLCSALMKDVKYISNSSPMMISFGPSNIEHSVKDLTAEQGTFFWFQLLIDTLLRIPQTDNAKKDFLATCRLHYDKNVSELAKIDEFDKTYQKNQAIFWYTRDSFLYRLLNRAFRTENIDIIFKFRFFMIDLYNQLRDFSINFIQTLILAKEDYLIVYRGQQTSAEELQRIRDNIGRLISMNTFLSTTTDRQIAVIYAGNGNNRPFLEPVLFKIMIDLKTVEIPAKFANIKNISYFNDEDEVLLSMATVFTVESIEKQDDEDIWEVCLKLSYNEDQQVKILTQYLKMEMDDRPTEVDLGDLFLNMTDYQRAEHYCKLVINECQLSNDMDLMKRLYGIIGISYMRRQQLDDALDNFNIVINILYSDDNNRDFDFITLGVTYNNIGMTYRYRNNWTEALVYYDRALDAYSQVLTSNHPLIATVYNNISMVNWLTGSYDQALNNIQKALDIRQQHLPELHPLMADTYGLLGGIYKSKSDYKLALYYYTKTLESREKCLPTNNILILDTYKSIGDIYIANGKYNEALIYFTKILEARGKSLTTQDNSTLGGLLLSFANVYLRKGDEEVVKMDEINASNVNYKIALDYCQKAAHLSTTINTHNYMAVVNIRLGDHQAAFRCLEMDRSTIVGSDHVNLGVWYNNMGKVFILKREWEKAQEYYQEALNIYSSKLTSTHYLLSRLYYNMGEMYEEMNQAHLAQKNYKQAYDINSQTFPPTNINMLQCKKALDRITKRITDSKLEFF</sequence>
<dbReference type="EMBL" id="CAJNOK010001234">
    <property type="protein sequence ID" value="CAF0800688.1"/>
    <property type="molecule type" value="Genomic_DNA"/>
</dbReference>
<dbReference type="InterPro" id="IPR000768">
    <property type="entry name" value="ART"/>
</dbReference>
<dbReference type="Gene3D" id="1.25.40.10">
    <property type="entry name" value="Tetratricopeptide repeat domain"/>
    <property type="match status" value="3"/>
</dbReference>
<feature type="repeat" description="TPR" evidence="8">
    <location>
        <begin position="741"/>
        <end position="774"/>
    </location>
</feature>
<keyword evidence="9" id="KW-0520">NAD</keyword>
<evidence type="ECO:0000256" key="1">
    <source>
        <dbReference type="ARBA" id="ARBA00009558"/>
    </source>
</evidence>
<dbReference type="PROSITE" id="PS50005">
    <property type="entry name" value="TPR"/>
    <property type="match status" value="6"/>
</dbReference>